<proteinExistence type="predicted"/>
<sequence>MKIIVISTNAGTHMGGEAIKAYQYFSYLLQQGQDAYLLTHARCCAGLDGHFPPDRLIYVEDDAWQAFFWKSRILRRFVGDCFHLAAARLVKRFAPSGCVLHYLCPISPMIRRHPPKGYRYVIGPLSGNIFHPPAFRSRMARSEKIQQRIYKPLQRLNGVLFKEKKGAHRLLVSGYERTRRALKWSGANEDQMMDVADSGLEESLVKSDLPVHEGVNKQFIFFGRLVEYKGADLAIRAVAQTTPRVNLTIYGKGPMLPGLKQLSADLGLKEYVKFIDWLPHDQIIETAARYRGFIFPTLAEANGIVMQEAMMLGLPVVTLNWGGPQGLANRQESILIDPTNEQTVIADIATAMSDLAQNPERANQLAQAARKRAERHFSWDTVAASWQKAYEGL</sequence>
<organism evidence="2 3">
    <name type="scientific">Roseovarius albus</name>
    <dbReference type="NCBI Taxonomy" id="1247867"/>
    <lineage>
        <taxon>Bacteria</taxon>
        <taxon>Pseudomonadati</taxon>
        <taxon>Pseudomonadota</taxon>
        <taxon>Alphaproteobacteria</taxon>
        <taxon>Rhodobacterales</taxon>
        <taxon>Roseobacteraceae</taxon>
        <taxon>Roseovarius</taxon>
    </lineage>
</organism>
<evidence type="ECO:0000313" key="2">
    <source>
        <dbReference type="EMBL" id="SLN32578.1"/>
    </source>
</evidence>
<keyword evidence="2" id="KW-0328">Glycosyltransferase</keyword>
<dbReference type="Proteomes" id="UP000193061">
    <property type="component" value="Unassembled WGS sequence"/>
</dbReference>
<dbReference type="AlphaFoldDB" id="A0A1X6YVT1"/>
<dbReference type="InterPro" id="IPR001296">
    <property type="entry name" value="Glyco_trans_1"/>
</dbReference>
<keyword evidence="3" id="KW-1185">Reference proteome</keyword>
<keyword evidence="2" id="KW-0808">Transferase</keyword>
<dbReference type="CDD" id="cd03801">
    <property type="entry name" value="GT4_PimA-like"/>
    <property type="match status" value="1"/>
</dbReference>
<evidence type="ECO:0000259" key="1">
    <source>
        <dbReference type="Pfam" id="PF00534"/>
    </source>
</evidence>
<reference evidence="2 3" key="1">
    <citation type="submission" date="2017-03" db="EMBL/GenBank/DDBJ databases">
        <authorList>
            <person name="Afonso C.L."/>
            <person name="Miller P.J."/>
            <person name="Scott M.A."/>
            <person name="Spackman E."/>
            <person name="Goraichik I."/>
            <person name="Dimitrov K.M."/>
            <person name="Suarez D.L."/>
            <person name="Swayne D.E."/>
        </authorList>
    </citation>
    <scope>NUCLEOTIDE SEQUENCE [LARGE SCALE GENOMIC DNA]</scope>
    <source>
        <strain evidence="2 3">CECT 7450</strain>
    </source>
</reference>
<protein>
    <submittedName>
        <fullName evidence="2">GDP-mannose-dependent alpha-(1-6)-phosphatidylinositol monomannoside mannosyltransferase</fullName>
        <ecNumber evidence="2">2.4.1.57</ecNumber>
    </submittedName>
</protein>
<dbReference type="EC" id="2.4.1.57" evidence="2"/>
<dbReference type="OrthoDB" id="9790710at2"/>
<dbReference type="Gene3D" id="3.40.50.2000">
    <property type="entry name" value="Glycogen Phosphorylase B"/>
    <property type="match status" value="2"/>
</dbReference>
<gene>
    <name evidence="2" type="primary">pimB_1</name>
    <name evidence="2" type="ORF">ROA7450_01500</name>
</gene>
<dbReference type="GO" id="GO:0016757">
    <property type="term" value="F:glycosyltransferase activity"/>
    <property type="evidence" value="ECO:0007669"/>
    <property type="project" value="UniProtKB-KW"/>
</dbReference>
<dbReference type="SUPFAM" id="SSF53756">
    <property type="entry name" value="UDP-Glycosyltransferase/glycogen phosphorylase"/>
    <property type="match status" value="1"/>
</dbReference>
<name>A0A1X6YVT1_9RHOB</name>
<feature type="domain" description="Glycosyl transferase family 1" evidence="1">
    <location>
        <begin position="216"/>
        <end position="372"/>
    </location>
</feature>
<dbReference type="EMBL" id="FWFX01000003">
    <property type="protein sequence ID" value="SLN32578.1"/>
    <property type="molecule type" value="Genomic_DNA"/>
</dbReference>
<accession>A0A1X6YVT1</accession>
<evidence type="ECO:0000313" key="3">
    <source>
        <dbReference type="Proteomes" id="UP000193061"/>
    </source>
</evidence>
<dbReference type="Pfam" id="PF00534">
    <property type="entry name" value="Glycos_transf_1"/>
    <property type="match status" value="1"/>
</dbReference>
<dbReference type="PANTHER" id="PTHR12526">
    <property type="entry name" value="GLYCOSYLTRANSFERASE"/>
    <property type="match status" value="1"/>
</dbReference>
<dbReference type="RefSeq" id="WP_085805027.1">
    <property type="nucleotide sequence ID" value="NZ_FWFX01000003.1"/>
</dbReference>